<accession>A0ABN1JQP4</accession>
<dbReference type="Gene3D" id="3.40.190.10">
    <property type="entry name" value="Periplasmic binding protein-like II"/>
    <property type="match status" value="2"/>
</dbReference>
<dbReference type="Proteomes" id="UP001501510">
    <property type="component" value="Unassembled WGS sequence"/>
</dbReference>
<keyword evidence="4" id="KW-1133">Transmembrane helix</keyword>
<dbReference type="PANTHER" id="PTHR30632:SF0">
    <property type="entry name" value="SULFATE-BINDING PROTEIN"/>
    <property type="match status" value="1"/>
</dbReference>
<dbReference type="NCBIfam" id="TIGR01256">
    <property type="entry name" value="modA"/>
    <property type="match status" value="1"/>
</dbReference>
<reference evidence="5 6" key="1">
    <citation type="journal article" date="2019" name="Int. J. Syst. Evol. Microbiol.">
        <title>The Global Catalogue of Microorganisms (GCM) 10K type strain sequencing project: providing services to taxonomists for standard genome sequencing and annotation.</title>
        <authorList>
            <consortium name="The Broad Institute Genomics Platform"/>
            <consortium name="The Broad Institute Genome Sequencing Center for Infectious Disease"/>
            <person name="Wu L."/>
            <person name="Ma J."/>
        </authorList>
    </citation>
    <scope>NUCLEOTIDE SEQUENCE [LARGE SCALE GENOMIC DNA]</scope>
    <source>
        <strain evidence="5 6">JCM 1407</strain>
    </source>
</reference>
<dbReference type="PROSITE" id="PS51257">
    <property type="entry name" value="PROKAR_LIPOPROTEIN"/>
    <property type="match status" value="1"/>
</dbReference>
<dbReference type="InterPro" id="IPR050682">
    <property type="entry name" value="ModA/WtpA"/>
</dbReference>
<dbReference type="SUPFAM" id="SSF53850">
    <property type="entry name" value="Periplasmic binding protein-like II"/>
    <property type="match status" value="1"/>
</dbReference>
<evidence type="ECO:0000256" key="3">
    <source>
        <dbReference type="ARBA" id="ARBA00022729"/>
    </source>
</evidence>
<comment type="caution">
    <text evidence="5">The sequence shown here is derived from an EMBL/GenBank/DDBJ whole genome shotgun (WGS) entry which is preliminary data.</text>
</comment>
<proteinExistence type="inferred from homology"/>
<dbReference type="RefSeq" id="WP_343762822.1">
    <property type="nucleotide sequence ID" value="NZ_BAAACG010000013.1"/>
</dbReference>
<dbReference type="Pfam" id="PF13531">
    <property type="entry name" value="SBP_bac_11"/>
    <property type="match status" value="1"/>
</dbReference>
<evidence type="ECO:0000256" key="4">
    <source>
        <dbReference type="SAM" id="Phobius"/>
    </source>
</evidence>
<gene>
    <name evidence="5" type="primary">modA</name>
    <name evidence="5" type="ORF">GCM10008906_30150</name>
</gene>
<dbReference type="PANTHER" id="PTHR30632">
    <property type="entry name" value="MOLYBDATE-BINDING PERIPLASMIC PROTEIN"/>
    <property type="match status" value="1"/>
</dbReference>
<name>A0ABN1JQP4_9CLOT</name>
<evidence type="ECO:0000256" key="2">
    <source>
        <dbReference type="ARBA" id="ARBA00022723"/>
    </source>
</evidence>
<evidence type="ECO:0000313" key="5">
    <source>
        <dbReference type="EMBL" id="GAA0744788.1"/>
    </source>
</evidence>
<keyword evidence="2" id="KW-0479">Metal-binding</keyword>
<dbReference type="InterPro" id="IPR005950">
    <property type="entry name" value="ModA"/>
</dbReference>
<comment type="similarity">
    <text evidence="1">Belongs to the bacterial solute-binding protein ModA family.</text>
</comment>
<dbReference type="EMBL" id="BAAACG010000013">
    <property type="protein sequence ID" value="GAA0744788.1"/>
    <property type="molecule type" value="Genomic_DNA"/>
</dbReference>
<organism evidence="5 6">
    <name type="scientific">Clostridium oceanicum</name>
    <dbReference type="NCBI Taxonomy" id="1543"/>
    <lineage>
        <taxon>Bacteria</taxon>
        <taxon>Bacillati</taxon>
        <taxon>Bacillota</taxon>
        <taxon>Clostridia</taxon>
        <taxon>Eubacteriales</taxon>
        <taxon>Clostridiaceae</taxon>
        <taxon>Clostridium</taxon>
    </lineage>
</organism>
<feature type="transmembrane region" description="Helical" evidence="4">
    <location>
        <begin position="7"/>
        <end position="24"/>
    </location>
</feature>
<keyword evidence="4" id="KW-0812">Transmembrane</keyword>
<evidence type="ECO:0000313" key="6">
    <source>
        <dbReference type="Proteomes" id="UP001501510"/>
    </source>
</evidence>
<dbReference type="PIRSF" id="PIRSF004846">
    <property type="entry name" value="ModA"/>
    <property type="match status" value="1"/>
</dbReference>
<keyword evidence="6" id="KW-1185">Reference proteome</keyword>
<keyword evidence="4" id="KW-0472">Membrane</keyword>
<evidence type="ECO:0000256" key="1">
    <source>
        <dbReference type="ARBA" id="ARBA00009175"/>
    </source>
</evidence>
<keyword evidence="3" id="KW-0732">Signal</keyword>
<sequence>MNKSIRKIFYIFFIIIITNIFIVGCGSKEKKDNNIIISAASSLQDPIKEIINNFEKENNIKVDLNLASSGKLEKQIERGAPADLFMSADPLNVKRLIDKGLIDKNSYENFLSNDIVLIANNKVTNINSLDDLKNKEVSIVIGETTTVPVGIYGKESLQNLKIWDTIKDKIVFAANVKQVLNYVEKGEAEVGIIYESDSLDLKNSHVVTKIQSNTHKEIFYGLGFIKSSSKKDKVDKFIKYIKNNKSKEIFNKYKFKVLK</sequence>
<protein>
    <submittedName>
        <fullName evidence="5">Molybdate ABC transporter substrate-binding protein</fullName>
    </submittedName>
</protein>